<evidence type="ECO:0000313" key="2">
    <source>
        <dbReference type="Proteomes" id="UP000176050"/>
    </source>
</evidence>
<gene>
    <name evidence="1" type="ORF">LPB138_02270</name>
</gene>
<dbReference type="KEGG" id="lul:LPB138_02270"/>
<reference evidence="1 2" key="1">
    <citation type="submission" date="2016-10" db="EMBL/GenBank/DDBJ databases">
        <title>Lutibacter sp. LPB0138, isolated from marine gastropod.</title>
        <authorList>
            <person name="Kim E."/>
            <person name="Yi H."/>
        </authorList>
    </citation>
    <scope>NUCLEOTIDE SEQUENCE [LARGE SCALE GENOMIC DNA]</scope>
    <source>
        <strain evidence="1 2">LPB0138</strain>
    </source>
</reference>
<organism evidence="1 2">
    <name type="scientific">Urechidicola croceus</name>
    <dbReference type="NCBI Taxonomy" id="1850246"/>
    <lineage>
        <taxon>Bacteria</taxon>
        <taxon>Pseudomonadati</taxon>
        <taxon>Bacteroidota</taxon>
        <taxon>Flavobacteriia</taxon>
        <taxon>Flavobacteriales</taxon>
        <taxon>Flavobacteriaceae</taxon>
        <taxon>Urechidicola</taxon>
    </lineage>
</organism>
<dbReference type="AlphaFoldDB" id="A0A1D8P4S6"/>
<proteinExistence type="predicted"/>
<name>A0A1D8P4S6_9FLAO</name>
<sequence length="210" mass="24443">MIDTKIINTKKFFTDSLNNLVLTEERKELLDRIAQFIANERKSKHKVFLNFICTHNSRRSQLAQVWAHYAILFYQLKNSKSFSGGTEETAFHRNTIKTLQEVGFKFNLKEFSHKNPVYEISFKNMKKPIIGFSKIFDHESNKKPFIAITTCSSANENCPFIADALKRFHLPYEDPKSSDNTPNTSQKYLETNKQVAAEMNYIFKQVSNLI</sequence>
<accession>A0A1D8P4S6</accession>
<dbReference type="OrthoDB" id="9793058at2"/>
<keyword evidence="2" id="KW-1185">Reference proteome</keyword>
<protein>
    <recommendedName>
        <fullName evidence="3">Protein-tyrosine-phosphatase</fullName>
    </recommendedName>
</protein>
<dbReference type="Proteomes" id="UP000176050">
    <property type="component" value="Chromosome"/>
</dbReference>
<evidence type="ECO:0008006" key="3">
    <source>
        <dbReference type="Google" id="ProtNLM"/>
    </source>
</evidence>
<dbReference type="PANTHER" id="PTHR43428">
    <property type="entry name" value="ARSENATE REDUCTASE"/>
    <property type="match status" value="1"/>
</dbReference>
<evidence type="ECO:0000313" key="1">
    <source>
        <dbReference type="EMBL" id="AOW19573.1"/>
    </source>
</evidence>
<dbReference type="STRING" id="1850246.LPB138_02270"/>
<dbReference type="SUPFAM" id="SSF52788">
    <property type="entry name" value="Phosphotyrosine protein phosphatases I"/>
    <property type="match status" value="1"/>
</dbReference>
<dbReference type="EMBL" id="CP017478">
    <property type="protein sequence ID" value="AOW19573.1"/>
    <property type="molecule type" value="Genomic_DNA"/>
</dbReference>
<dbReference type="RefSeq" id="WP_070235689.1">
    <property type="nucleotide sequence ID" value="NZ_CP017478.1"/>
</dbReference>
<dbReference type="PANTHER" id="PTHR43428:SF1">
    <property type="entry name" value="ARSENATE REDUCTASE"/>
    <property type="match status" value="1"/>
</dbReference>
<dbReference type="InterPro" id="IPR036196">
    <property type="entry name" value="Ptyr_pPase_sf"/>
</dbReference>
<dbReference type="Gene3D" id="3.40.50.2300">
    <property type="match status" value="1"/>
</dbReference>